<reference evidence="4" key="1">
    <citation type="submission" date="2021-04" db="EMBL/GenBank/DDBJ databases">
        <title>Complete genome sequence of the type strain Clostridium beijerinckii NRRL B-598.</title>
        <authorList>
            <person name="Sedlar K."/>
            <person name="Branska B."/>
            <person name="Bezdicek M."/>
            <person name="Nykrynova M."/>
            <person name="Lengerova M."/>
            <person name="Skutkova H."/>
            <person name="Patakova P."/>
        </authorList>
    </citation>
    <scope>NUCLEOTIDE SEQUENCE</scope>
    <source>
        <strain evidence="4">DSM 791</strain>
    </source>
</reference>
<evidence type="ECO:0000256" key="1">
    <source>
        <dbReference type="ARBA" id="ARBA00004328"/>
    </source>
</evidence>
<sequence length="391" mass="42743">MKKSIAMKNSLEKLKNEAQVLLDNNKVEDAKNKMEEVRTLKAAIEVQEELEQEEEAILAAQAEAEKELEEGSTKDSKNKTKENANMIRAMLKKVTGKKLTEAENALILPTTTAPEGTNGEGYILPQDIRTLIQKKIRQYKSLRDVLGYMPAGALTGSFPVENFETVSGLVDFADGTDGEDEEEIKFKNVKFSLQEKAAFIKLSNTLLSLTDNALINYVVDVFARKAVVTENIMGLAALKSNKTVKTIADWKALKSSINKDLDPGVLFGTVIVTNQDGFDVLDAALDSFGRPILQPNPANPTQSLFKGYPIAVYSNTMLPTTNGKAPIIYGNLSCAVCFVDLNGQIAFATSSEAGFMSNTTIARLIEFIDIVQCDNSDKCYIYGEIAVEPAA</sequence>
<feature type="domain" description="Phage capsid-like C-terminal" evidence="3">
    <location>
        <begin position="121"/>
        <end position="370"/>
    </location>
</feature>
<dbReference type="SUPFAM" id="SSF56563">
    <property type="entry name" value="Major capsid protein gp5"/>
    <property type="match status" value="1"/>
</dbReference>
<dbReference type="RefSeq" id="WP_077868129.1">
    <property type="nucleotide sequence ID" value="NZ_BKAK01000088.1"/>
</dbReference>
<dbReference type="AlphaFoldDB" id="A0AB74VGX4"/>
<dbReference type="GeneID" id="66343602"/>
<proteinExistence type="predicted"/>
<dbReference type="Pfam" id="PF05065">
    <property type="entry name" value="Phage_capsid"/>
    <property type="match status" value="1"/>
</dbReference>
<evidence type="ECO:0000259" key="3">
    <source>
        <dbReference type="Pfam" id="PF05065"/>
    </source>
</evidence>
<gene>
    <name evidence="4" type="ORF">KEC93_03725</name>
</gene>
<dbReference type="NCBIfam" id="TIGR01554">
    <property type="entry name" value="major_cap_HK97"/>
    <property type="match status" value="1"/>
</dbReference>
<dbReference type="Proteomes" id="UP000679373">
    <property type="component" value="Chromosome"/>
</dbReference>
<keyword evidence="5" id="KW-1185">Reference proteome</keyword>
<comment type="subcellular location">
    <subcellularLocation>
        <location evidence="1">Virion</location>
    </subcellularLocation>
</comment>
<dbReference type="InterPro" id="IPR054612">
    <property type="entry name" value="Phage_capsid-like_C"/>
</dbReference>
<dbReference type="InterPro" id="IPR024455">
    <property type="entry name" value="Phage_capsid"/>
</dbReference>
<evidence type="ECO:0000313" key="5">
    <source>
        <dbReference type="Proteomes" id="UP000679373"/>
    </source>
</evidence>
<evidence type="ECO:0000313" key="4">
    <source>
        <dbReference type="EMBL" id="QUN35950.1"/>
    </source>
</evidence>
<feature type="region of interest" description="Disordered" evidence="2">
    <location>
        <begin position="59"/>
        <end position="80"/>
    </location>
</feature>
<feature type="compositionally biased region" description="Basic and acidic residues" evidence="2">
    <location>
        <begin position="63"/>
        <end position="80"/>
    </location>
</feature>
<evidence type="ECO:0000256" key="2">
    <source>
        <dbReference type="SAM" id="MobiDB-lite"/>
    </source>
</evidence>
<accession>A0AB74VGX4</accession>
<organism evidence="4 5">
    <name type="scientific">Clostridium beijerinckii</name>
    <name type="common">Clostridium MP</name>
    <dbReference type="NCBI Taxonomy" id="1520"/>
    <lineage>
        <taxon>Bacteria</taxon>
        <taxon>Bacillati</taxon>
        <taxon>Bacillota</taxon>
        <taxon>Clostridia</taxon>
        <taxon>Eubacteriales</taxon>
        <taxon>Clostridiaceae</taxon>
        <taxon>Clostridium</taxon>
    </lineage>
</organism>
<dbReference type="EMBL" id="CP073653">
    <property type="protein sequence ID" value="QUN35950.1"/>
    <property type="molecule type" value="Genomic_DNA"/>
</dbReference>
<protein>
    <submittedName>
        <fullName evidence="4">Phage major capsid protein</fullName>
    </submittedName>
</protein>
<name>A0AB74VGX4_CLOBE</name>